<feature type="region of interest" description="Disordered" evidence="1">
    <location>
        <begin position="272"/>
        <end position="317"/>
    </location>
</feature>
<accession>A0A388LYQ8</accession>
<evidence type="ECO:0000313" key="4">
    <source>
        <dbReference type="Proteomes" id="UP000265515"/>
    </source>
</evidence>
<dbReference type="Proteomes" id="UP000265515">
    <property type="component" value="Unassembled WGS sequence"/>
</dbReference>
<evidence type="ECO:0000313" key="3">
    <source>
        <dbReference type="EMBL" id="GBG87401.1"/>
    </source>
</evidence>
<dbReference type="OrthoDB" id="2522565at2759"/>
<dbReference type="Gramene" id="GBG87401">
    <property type="protein sequence ID" value="GBG87401"/>
    <property type="gene ID" value="CBR_g45458"/>
</dbReference>
<evidence type="ECO:0008006" key="5">
    <source>
        <dbReference type="Google" id="ProtNLM"/>
    </source>
</evidence>
<sequence length="546" mass="61513">MFMGLVIGATLMLLIDQMRSSLELHKEPFEDVFADVLPPVQEPNVSGPGNVPVVVRNLRESWGVPQYIKFENKTQGKRTLFNPTVIPLPEKSTHRYVAVVRTGKWTLKHENREYTDAHIVGCLLDDGDGSKGNRYIYCSTPAVDLDMPLDWRGTDERYANATAQKKEPSFWEYFVGPEDPRLFWSLDGRPLMLYAQVNPQGRGMVNLKSQWLTDLRVVMAGLDEALPEPYKLRSLPPGMHRENLHSETLVQDVEKNWVPFYAVSVPPEQYVRSRRKDANTGVEAGKKTSRRTLLGPETADLGAGHHHASDPQSGSEKGLHFVTRFRPFLVYEYLGPGGRVEPVKPLPAHEAAYNCFERLMKPHEERPGYTHGGTSPVLVTLCDRGDCTPTVSNTVFLAVLHVLDFGDMEDRWYRRYAVTWNCTSPFVPISISPLVLVFGLQARGGILFDTTISYTRSPPFNLTSIKATQAGSPSGWDLRSKYNLYDLGLRDGFDHGYLNDEVIVSLGIGDWYPLVFYSDPRSFLKNHSACGDHVSREAKEALWQLG</sequence>
<proteinExistence type="predicted"/>
<feature type="signal peptide" evidence="2">
    <location>
        <begin position="1"/>
        <end position="20"/>
    </location>
</feature>
<protein>
    <recommendedName>
        <fullName evidence="5">GH16 domain-containing protein</fullName>
    </recommendedName>
</protein>
<gene>
    <name evidence="3" type="ORF">CBR_g45458</name>
</gene>
<dbReference type="EMBL" id="BFEA01000611">
    <property type="protein sequence ID" value="GBG87401.1"/>
    <property type="molecule type" value="Genomic_DNA"/>
</dbReference>
<keyword evidence="4" id="KW-1185">Reference proteome</keyword>
<feature type="chain" id="PRO_5017302385" description="GH16 domain-containing protein" evidence="2">
    <location>
        <begin position="21"/>
        <end position="546"/>
    </location>
</feature>
<comment type="caution">
    <text evidence="3">The sequence shown here is derived from an EMBL/GenBank/DDBJ whole genome shotgun (WGS) entry which is preliminary data.</text>
</comment>
<evidence type="ECO:0000256" key="2">
    <source>
        <dbReference type="SAM" id="SignalP"/>
    </source>
</evidence>
<keyword evidence="2" id="KW-0732">Signal</keyword>
<name>A0A388LYQ8_CHABU</name>
<reference evidence="3 4" key="1">
    <citation type="journal article" date="2018" name="Cell">
        <title>The Chara Genome: Secondary Complexity and Implications for Plant Terrestrialization.</title>
        <authorList>
            <person name="Nishiyama T."/>
            <person name="Sakayama H."/>
            <person name="Vries J.D."/>
            <person name="Buschmann H."/>
            <person name="Saint-Marcoux D."/>
            <person name="Ullrich K.K."/>
            <person name="Haas F.B."/>
            <person name="Vanderstraeten L."/>
            <person name="Becker D."/>
            <person name="Lang D."/>
            <person name="Vosolsobe S."/>
            <person name="Rombauts S."/>
            <person name="Wilhelmsson P.K.I."/>
            <person name="Janitza P."/>
            <person name="Kern R."/>
            <person name="Heyl A."/>
            <person name="Rumpler F."/>
            <person name="Villalobos L.I.A.C."/>
            <person name="Clay J.M."/>
            <person name="Skokan R."/>
            <person name="Toyoda A."/>
            <person name="Suzuki Y."/>
            <person name="Kagoshima H."/>
            <person name="Schijlen E."/>
            <person name="Tajeshwar N."/>
            <person name="Catarino B."/>
            <person name="Hetherington A.J."/>
            <person name="Saltykova A."/>
            <person name="Bonnot C."/>
            <person name="Breuninger H."/>
            <person name="Symeonidi A."/>
            <person name="Radhakrishnan G.V."/>
            <person name="Van Nieuwerburgh F."/>
            <person name="Deforce D."/>
            <person name="Chang C."/>
            <person name="Karol K.G."/>
            <person name="Hedrich R."/>
            <person name="Ulvskov P."/>
            <person name="Glockner G."/>
            <person name="Delwiche C.F."/>
            <person name="Petrasek J."/>
            <person name="Van de Peer Y."/>
            <person name="Friml J."/>
            <person name="Beilby M."/>
            <person name="Dolan L."/>
            <person name="Kohara Y."/>
            <person name="Sugano S."/>
            <person name="Fujiyama A."/>
            <person name="Delaux P.-M."/>
            <person name="Quint M."/>
            <person name="TheiBen G."/>
            <person name="Hagemann M."/>
            <person name="Harholt J."/>
            <person name="Dunand C."/>
            <person name="Zachgo S."/>
            <person name="Langdale J."/>
            <person name="Maumus F."/>
            <person name="Straeten D.V.D."/>
            <person name="Gould S.B."/>
            <person name="Rensing S.A."/>
        </authorList>
    </citation>
    <scope>NUCLEOTIDE SEQUENCE [LARGE SCALE GENOMIC DNA]</scope>
    <source>
        <strain evidence="3 4">S276</strain>
    </source>
</reference>
<organism evidence="3 4">
    <name type="scientific">Chara braunii</name>
    <name type="common">Braun's stonewort</name>
    <dbReference type="NCBI Taxonomy" id="69332"/>
    <lineage>
        <taxon>Eukaryota</taxon>
        <taxon>Viridiplantae</taxon>
        <taxon>Streptophyta</taxon>
        <taxon>Charophyceae</taxon>
        <taxon>Charales</taxon>
        <taxon>Characeae</taxon>
        <taxon>Chara</taxon>
    </lineage>
</organism>
<evidence type="ECO:0000256" key="1">
    <source>
        <dbReference type="SAM" id="MobiDB-lite"/>
    </source>
</evidence>
<dbReference type="AlphaFoldDB" id="A0A388LYQ8"/>